<dbReference type="Pfam" id="PF05577">
    <property type="entry name" value="Peptidase_S28"/>
    <property type="match status" value="1"/>
</dbReference>
<evidence type="ECO:0000256" key="3">
    <source>
        <dbReference type="ARBA" id="ARBA00022729"/>
    </source>
</evidence>
<evidence type="ECO:0000313" key="7">
    <source>
        <dbReference type="Proteomes" id="UP000504634"/>
    </source>
</evidence>
<organism evidence="7 8">
    <name type="scientific">Drosophila lebanonensis</name>
    <name type="common">Fruit fly</name>
    <name type="synonym">Scaptodrosophila lebanonensis</name>
    <dbReference type="NCBI Taxonomy" id="7225"/>
    <lineage>
        <taxon>Eukaryota</taxon>
        <taxon>Metazoa</taxon>
        <taxon>Ecdysozoa</taxon>
        <taxon>Arthropoda</taxon>
        <taxon>Hexapoda</taxon>
        <taxon>Insecta</taxon>
        <taxon>Pterygota</taxon>
        <taxon>Neoptera</taxon>
        <taxon>Endopterygota</taxon>
        <taxon>Diptera</taxon>
        <taxon>Brachycera</taxon>
        <taxon>Muscomorpha</taxon>
        <taxon>Ephydroidea</taxon>
        <taxon>Drosophilidae</taxon>
        <taxon>Scaptodrosophila</taxon>
    </lineage>
</organism>
<dbReference type="GO" id="GO:0008239">
    <property type="term" value="F:dipeptidyl-peptidase activity"/>
    <property type="evidence" value="ECO:0007669"/>
    <property type="project" value="TreeGrafter"/>
</dbReference>
<dbReference type="OrthoDB" id="1735038at2759"/>
<keyword evidence="2 8" id="KW-0645">Protease</keyword>
<protein>
    <submittedName>
        <fullName evidence="8">Serine protease K12H4.7</fullName>
    </submittedName>
</protein>
<reference evidence="8" key="1">
    <citation type="submission" date="2025-08" db="UniProtKB">
        <authorList>
            <consortium name="RefSeq"/>
        </authorList>
    </citation>
    <scope>IDENTIFICATION</scope>
    <source>
        <strain evidence="8">11010-0011.00</strain>
        <tissue evidence="8">Whole body</tissue>
    </source>
</reference>
<name>A0A6J2TID0_DROLE</name>
<keyword evidence="4" id="KW-0378">Hydrolase</keyword>
<comment type="similarity">
    <text evidence="1">Belongs to the peptidase S28 family.</text>
</comment>
<evidence type="ECO:0000256" key="5">
    <source>
        <dbReference type="ARBA" id="ARBA00023180"/>
    </source>
</evidence>
<proteinExistence type="inferred from homology"/>
<dbReference type="GO" id="GO:0070008">
    <property type="term" value="F:serine-type exopeptidase activity"/>
    <property type="evidence" value="ECO:0007669"/>
    <property type="project" value="InterPro"/>
</dbReference>
<keyword evidence="3 6" id="KW-0732">Signal</keyword>
<dbReference type="GeneID" id="115624355"/>
<dbReference type="GO" id="GO:0006508">
    <property type="term" value="P:proteolysis"/>
    <property type="evidence" value="ECO:0007669"/>
    <property type="project" value="UniProtKB-KW"/>
</dbReference>
<dbReference type="InterPro" id="IPR029058">
    <property type="entry name" value="AB_hydrolase_fold"/>
</dbReference>
<dbReference type="Proteomes" id="UP000504634">
    <property type="component" value="Unplaced"/>
</dbReference>
<dbReference type="InterPro" id="IPR008758">
    <property type="entry name" value="Peptidase_S28"/>
</dbReference>
<keyword evidence="7" id="KW-1185">Reference proteome</keyword>
<dbReference type="SUPFAM" id="SSF53474">
    <property type="entry name" value="alpha/beta-Hydrolases"/>
    <property type="match status" value="1"/>
</dbReference>
<feature type="signal peptide" evidence="6">
    <location>
        <begin position="1"/>
        <end position="18"/>
    </location>
</feature>
<evidence type="ECO:0000313" key="8">
    <source>
        <dbReference type="RefSeq" id="XP_030374873.1"/>
    </source>
</evidence>
<dbReference type="RefSeq" id="XP_030374873.1">
    <property type="nucleotide sequence ID" value="XM_030519013.1"/>
</dbReference>
<evidence type="ECO:0000256" key="4">
    <source>
        <dbReference type="ARBA" id="ARBA00022801"/>
    </source>
</evidence>
<accession>A0A6J2TID0</accession>
<gene>
    <name evidence="8" type="primary">LOC115624355</name>
</gene>
<dbReference type="InterPro" id="IPR042269">
    <property type="entry name" value="Ser_carbopepase_S28_SKS"/>
</dbReference>
<feature type="chain" id="PRO_5027096602" evidence="6">
    <location>
        <begin position="19"/>
        <end position="467"/>
    </location>
</feature>
<evidence type="ECO:0000256" key="6">
    <source>
        <dbReference type="SAM" id="SignalP"/>
    </source>
</evidence>
<sequence>MLKYIFLISIILIPSAKAQQVNPSLDNAGIKILWFDQKLDHFNDGDKRTWQMRYMVNEKYFKPNKTIYLFLGGESTILSPNTNASNIMLTNSLMHDAAQKNAGYLIHTEHRFYGESKPTAELSLDDLKFLSSRQALADVAALIRSLKSDISRFGNSKLFVVGGSYSGILVPWFAKLYPDLIDRGWASSAPFQFHLEYERYNIIVARTLEQIGGQECYRRLQNGTEKLANYLNDKDQIEEAMRLLNICNKFNVNNDFALWNVYHKMALVFGTLVQFNTGTNIQAVCKEILQGSNDVEAVSQYIVKQLKDKSQKCIDYSFKTRVENHKILKYTTDSERLWTYQRCKEFGNFPTSEKRYKDMTNKIPLKYFIRTCYMVFGEQFTRERIKENVQRTNAIFKHLHDENRPKGNIFFTRASLDPWVEVGLQNNSMAVLLKDASHCEDLRPIGPHDSKQMRAFKESILAAAAVL</sequence>
<dbReference type="Gene3D" id="1.20.120.980">
    <property type="entry name" value="Serine carboxypeptidase S28, SKS domain"/>
    <property type="match status" value="1"/>
</dbReference>
<evidence type="ECO:0000256" key="2">
    <source>
        <dbReference type="ARBA" id="ARBA00022670"/>
    </source>
</evidence>
<evidence type="ECO:0000256" key="1">
    <source>
        <dbReference type="ARBA" id="ARBA00011079"/>
    </source>
</evidence>
<keyword evidence="5" id="KW-0325">Glycoprotein</keyword>
<dbReference type="AlphaFoldDB" id="A0A6J2TID0"/>
<dbReference type="PANTHER" id="PTHR11010:SF5">
    <property type="entry name" value="RE36938P-RELATED"/>
    <property type="match status" value="1"/>
</dbReference>
<dbReference type="PANTHER" id="PTHR11010">
    <property type="entry name" value="PROTEASE S28 PRO-X CARBOXYPEPTIDASE-RELATED"/>
    <property type="match status" value="1"/>
</dbReference>
<dbReference type="Gene3D" id="3.40.50.1820">
    <property type="entry name" value="alpha/beta hydrolase"/>
    <property type="match status" value="1"/>
</dbReference>